<sequence length="109" mass="12596">MSKKRNQTQTDLQTKLIEEVLREIHERWPKLKPQNYRGFAKALKALDDKYSGLSISNEGDDPLVLQKLNTIRTLQNRVDAGIMDLGIMGESLTGEWSRKQRLGPEKNRF</sequence>
<protein>
    <submittedName>
        <fullName evidence="1">Uncharacterized protein</fullName>
    </submittedName>
</protein>
<comment type="caution">
    <text evidence="1">The sequence shown here is derived from an EMBL/GenBank/DDBJ whole genome shotgun (WGS) entry which is preliminary data.</text>
</comment>
<reference evidence="1 2" key="1">
    <citation type="journal article" date="2015" name="Nature">
        <title>rRNA introns, odd ribosomes, and small enigmatic genomes across a large radiation of phyla.</title>
        <authorList>
            <person name="Brown C.T."/>
            <person name="Hug L.A."/>
            <person name="Thomas B.C."/>
            <person name="Sharon I."/>
            <person name="Castelle C.J."/>
            <person name="Singh A."/>
            <person name="Wilkins M.J."/>
            <person name="Williams K.H."/>
            <person name="Banfield J.F."/>
        </authorList>
    </citation>
    <scope>NUCLEOTIDE SEQUENCE [LARGE SCALE GENOMIC DNA]</scope>
</reference>
<accession>A0A0G1CPC8</accession>
<dbReference type="EMBL" id="LCFD01000002">
    <property type="protein sequence ID" value="KKS87414.1"/>
    <property type="molecule type" value="Genomic_DNA"/>
</dbReference>
<evidence type="ECO:0000313" key="2">
    <source>
        <dbReference type="Proteomes" id="UP000034050"/>
    </source>
</evidence>
<proteinExistence type="predicted"/>
<gene>
    <name evidence="1" type="ORF">UV61_C0002G0135</name>
</gene>
<name>A0A0G1CPC8_9BACT</name>
<dbReference type="AlphaFoldDB" id="A0A0G1CPC8"/>
<dbReference type="Proteomes" id="UP000034050">
    <property type="component" value="Unassembled WGS sequence"/>
</dbReference>
<organism evidence="1 2">
    <name type="scientific">Candidatus Gottesmanbacteria bacterium GW2011_GWB1_43_11</name>
    <dbReference type="NCBI Taxonomy" id="1618446"/>
    <lineage>
        <taxon>Bacteria</taxon>
        <taxon>Candidatus Gottesmaniibacteriota</taxon>
    </lineage>
</organism>
<evidence type="ECO:0000313" key="1">
    <source>
        <dbReference type="EMBL" id="KKS87414.1"/>
    </source>
</evidence>
<dbReference type="STRING" id="1618446.UV61_C0002G0135"/>